<dbReference type="GO" id="GO:0045197">
    <property type="term" value="P:establishment or maintenance of epithelial cell apical/basal polarity"/>
    <property type="evidence" value="ECO:0007669"/>
    <property type="project" value="TreeGrafter"/>
</dbReference>
<dbReference type="GO" id="GO:0008104">
    <property type="term" value="P:intracellular protein localization"/>
    <property type="evidence" value="ECO:0007669"/>
    <property type="project" value="TreeGrafter"/>
</dbReference>
<keyword evidence="1" id="KW-0132">Cell division</keyword>
<dbReference type="Pfam" id="PF12053">
    <property type="entry name" value="Par3_HAL_N_term"/>
    <property type="match status" value="1"/>
</dbReference>
<dbReference type="EMBL" id="JAINUF010000011">
    <property type="protein sequence ID" value="KAJ8346939.1"/>
    <property type="molecule type" value="Genomic_DNA"/>
</dbReference>
<keyword evidence="6" id="KW-1185">Reference proteome</keyword>
<keyword evidence="2" id="KW-0677">Repeat</keyword>
<dbReference type="GO" id="GO:0043296">
    <property type="term" value="C:apical junction complex"/>
    <property type="evidence" value="ECO:0007669"/>
    <property type="project" value="TreeGrafter"/>
</dbReference>
<accession>A0A9Q1EXH6</accession>
<keyword evidence="3" id="KW-0131">Cell cycle</keyword>
<dbReference type="PROSITE" id="PS51257">
    <property type="entry name" value="PROKAR_LIPOPROTEIN"/>
    <property type="match status" value="1"/>
</dbReference>
<evidence type="ECO:0000256" key="3">
    <source>
        <dbReference type="ARBA" id="ARBA00023306"/>
    </source>
</evidence>
<dbReference type="InterPro" id="IPR052213">
    <property type="entry name" value="PAR3"/>
</dbReference>
<sequence>MRGRGLQGLYAAGSCDQLLLPGAGSPPMSAESMTHALRHLQYFMSSQGKSTDPAYWLQVHRLVHGDGGILDLDDVLCDVADDKDRVSKTPLSLLRVSALIRIRMLTEVCRNVGSDFAL</sequence>
<protein>
    <recommendedName>
        <fullName evidence="4">Par3/HAL N-terminal domain-containing protein</fullName>
    </recommendedName>
</protein>
<dbReference type="PANTHER" id="PTHR16484">
    <property type="entry name" value="PARTITIONING DEFECTIVE 3 RELATED"/>
    <property type="match status" value="1"/>
</dbReference>
<dbReference type="GO" id="GO:0030010">
    <property type="term" value="P:establishment of cell polarity"/>
    <property type="evidence" value="ECO:0007669"/>
    <property type="project" value="TreeGrafter"/>
</dbReference>
<dbReference type="GO" id="GO:0007155">
    <property type="term" value="P:cell adhesion"/>
    <property type="evidence" value="ECO:0007669"/>
    <property type="project" value="TreeGrafter"/>
</dbReference>
<dbReference type="GO" id="GO:0000226">
    <property type="term" value="P:microtubule cytoskeleton organization"/>
    <property type="evidence" value="ECO:0007669"/>
    <property type="project" value="TreeGrafter"/>
</dbReference>
<dbReference type="InterPro" id="IPR021922">
    <property type="entry name" value="Par3/HAL_N"/>
</dbReference>
<gene>
    <name evidence="5" type="ORF">SKAU_G00283400</name>
</gene>
<comment type="caution">
    <text evidence="5">The sequence shown here is derived from an EMBL/GenBank/DDBJ whole genome shotgun (WGS) entry which is preliminary data.</text>
</comment>
<evidence type="ECO:0000259" key="4">
    <source>
        <dbReference type="Pfam" id="PF12053"/>
    </source>
</evidence>
<dbReference type="GO" id="GO:0005912">
    <property type="term" value="C:adherens junction"/>
    <property type="evidence" value="ECO:0007669"/>
    <property type="project" value="TreeGrafter"/>
</dbReference>
<dbReference type="GO" id="GO:0035091">
    <property type="term" value="F:phosphatidylinositol binding"/>
    <property type="evidence" value="ECO:0007669"/>
    <property type="project" value="TreeGrafter"/>
</dbReference>
<organism evidence="5 6">
    <name type="scientific">Synaphobranchus kaupii</name>
    <name type="common">Kaup's arrowtooth eel</name>
    <dbReference type="NCBI Taxonomy" id="118154"/>
    <lineage>
        <taxon>Eukaryota</taxon>
        <taxon>Metazoa</taxon>
        <taxon>Chordata</taxon>
        <taxon>Craniata</taxon>
        <taxon>Vertebrata</taxon>
        <taxon>Euteleostomi</taxon>
        <taxon>Actinopterygii</taxon>
        <taxon>Neopterygii</taxon>
        <taxon>Teleostei</taxon>
        <taxon>Anguilliformes</taxon>
        <taxon>Synaphobranchidae</taxon>
        <taxon>Synaphobranchus</taxon>
    </lineage>
</organism>
<evidence type="ECO:0000313" key="5">
    <source>
        <dbReference type="EMBL" id="KAJ8346939.1"/>
    </source>
</evidence>
<dbReference type="GO" id="GO:0016324">
    <property type="term" value="C:apical plasma membrane"/>
    <property type="evidence" value="ECO:0007669"/>
    <property type="project" value="TreeGrafter"/>
</dbReference>
<dbReference type="GO" id="GO:0005938">
    <property type="term" value="C:cell cortex"/>
    <property type="evidence" value="ECO:0007669"/>
    <property type="project" value="TreeGrafter"/>
</dbReference>
<dbReference type="Proteomes" id="UP001152622">
    <property type="component" value="Chromosome 11"/>
</dbReference>
<evidence type="ECO:0000256" key="2">
    <source>
        <dbReference type="ARBA" id="ARBA00022737"/>
    </source>
</evidence>
<evidence type="ECO:0000256" key="1">
    <source>
        <dbReference type="ARBA" id="ARBA00022618"/>
    </source>
</evidence>
<dbReference type="GO" id="GO:0051301">
    <property type="term" value="P:cell division"/>
    <property type="evidence" value="ECO:0007669"/>
    <property type="project" value="UniProtKB-KW"/>
</dbReference>
<evidence type="ECO:0000313" key="6">
    <source>
        <dbReference type="Proteomes" id="UP001152622"/>
    </source>
</evidence>
<name>A0A9Q1EXH6_SYNKA</name>
<dbReference type="AlphaFoldDB" id="A0A9Q1EXH6"/>
<dbReference type="GO" id="GO:0051660">
    <property type="term" value="P:establishment of centrosome localization"/>
    <property type="evidence" value="ECO:0007669"/>
    <property type="project" value="TreeGrafter"/>
</dbReference>
<reference evidence="5" key="1">
    <citation type="journal article" date="2023" name="Science">
        <title>Genome structures resolve the early diversification of teleost fishes.</title>
        <authorList>
            <person name="Parey E."/>
            <person name="Louis A."/>
            <person name="Montfort J."/>
            <person name="Bouchez O."/>
            <person name="Roques C."/>
            <person name="Iampietro C."/>
            <person name="Lluch J."/>
            <person name="Castinel A."/>
            <person name="Donnadieu C."/>
            <person name="Desvignes T."/>
            <person name="Floi Bucao C."/>
            <person name="Jouanno E."/>
            <person name="Wen M."/>
            <person name="Mejri S."/>
            <person name="Dirks R."/>
            <person name="Jansen H."/>
            <person name="Henkel C."/>
            <person name="Chen W.J."/>
            <person name="Zahm M."/>
            <person name="Cabau C."/>
            <person name="Klopp C."/>
            <person name="Thompson A.W."/>
            <person name="Robinson-Rechavi M."/>
            <person name="Braasch I."/>
            <person name="Lecointre G."/>
            <person name="Bobe J."/>
            <person name="Postlethwait J.H."/>
            <person name="Berthelot C."/>
            <person name="Roest Crollius H."/>
            <person name="Guiguen Y."/>
        </authorList>
    </citation>
    <scope>NUCLEOTIDE SEQUENCE</scope>
    <source>
        <strain evidence="5">WJC10195</strain>
    </source>
</reference>
<proteinExistence type="predicted"/>
<dbReference type="Gene3D" id="3.10.20.90">
    <property type="entry name" value="Phosphatidylinositol 3-kinase Catalytic Subunit, Chain A, domain 1"/>
    <property type="match status" value="1"/>
</dbReference>
<feature type="domain" description="Par3/HAL N-terminal" evidence="4">
    <location>
        <begin position="49"/>
        <end position="86"/>
    </location>
</feature>
<dbReference type="PANTHER" id="PTHR16484:SF10">
    <property type="entry name" value="PARTITIONING DEFECTIVE 3 HOMOLOG"/>
    <property type="match status" value="1"/>
</dbReference>